<organism evidence="1 2">
    <name type="scientific">Nocardia nova SH22a</name>
    <dbReference type="NCBI Taxonomy" id="1415166"/>
    <lineage>
        <taxon>Bacteria</taxon>
        <taxon>Bacillati</taxon>
        <taxon>Actinomycetota</taxon>
        <taxon>Actinomycetes</taxon>
        <taxon>Mycobacteriales</taxon>
        <taxon>Nocardiaceae</taxon>
        <taxon>Nocardia</taxon>
    </lineage>
</organism>
<dbReference type="OrthoDB" id="4762448at2"/>
<dbReference type="KEGG" id="nno:NONO_c33320"/>
<dbReference type="Proteomes" id="UP000019150">
    <property type="component" value="Chromosome"/>
</dbReference>
<gene>
    <name evidence="1" type="ORF">NONO_c33320</name>
</gene>
<keyword evidence="2" id="KW-1185">Reference proteome</keyword>
<dbReference type="AlphaFoldDB" id="W5TG24"/>
<dbReference type="EMBL" id="CP006850">
    <property type="protein sequence ID" value="AHH18119.1"/>
    <property type="molecule type" value="Genomic_DNA"/>
</dbReference>
<dbReference type="eggNOG" id="ENOG503339G">
    <property type="taxonomic scope" value="Bacteria"/>
</dbReference>
<name>W5TG24_9NOCA</name>
<evidence type="ECO:0000313" key="1">
    <source>
        <dbReference type="EMBL" id="AHH18119.1"/>
    </source>
</evidence>
<dbReference type="RefSeq" id="WP_148306856.1">
    <property type="nucleotide sequence ID" value="NZ_CP006850.1"/>
</dbReference>
<accession>W5TG24</accession>
<reference evidence="1 2" key="1">
    <citation type="journal article" date="2014" name="Appl. Environ. Microbiol.">
        <title>Insights into the Microbial Degradation of Rubber and Gutta-Percha by Analysis of the Complete Genome of Nocardia nova SH22a.</title>
        <authorList>
            <person name="Luo Q."/>
            <person name="Hiessl S."/>
            <person name="Poehlein A."/>
            <person name="Daniel R."/>
            <person name="Steinbuchel A."/>
        </authorList>
    </citation>
    <scope>NUCLEOTIDE SEQUENCE [LARGE SCALE GENOMIC DNA]</scope>
    <source>
        <strain evidence="1">SH22a</strain>
    </source>
</reference>
<sequence length="284" mass="31862">MTVHGAQAWQSFNDRNAGRPADPAWYEGVPEWLEYPLREWLSRRLHDDGWRQQVMARLRYIPRDRYWYGNNAQGVPTHSLLEWVDATLHAMIHSTSYMGMLVPDYVGKVDAVLRDGRSVWKVGKSGDFLERRHDSTVTAAARETTESAVRAGRDAGAAHLQTAWDAAYRLHPDPSTAYREAILAVEAAAIPVVVPNQAGATLGHVLGQLDRQGHLYQMAINDRSGVSQPMTVVVQMIRLLWDGHTDRHEGVTRAVPITREAAQMATHAAVTLVQWFTSGAIRRR</sequence>
<evidence type="ECO:0000313" key="2">
    <source>
        <dbReference type="Proteomes" id="UP000019150"/>
    </source>
</evidence>
<proteinExistence type="predicted"/>
<protein>
    <submittedName>
        <fullName evidence="1">Uncharacterized protein</fullName>
    </submittedName>
</protein>
<dbReference type="HOGENOM" id="CLU_936612_0_0_11"/>